<dbReference type="EMBL" id="RPFW01000006">
    <property type="protein sequence ID" value="TVZ02051.1"/>
    <property type="molecule type" value="Genomic_DNA"/>
</dbReference>
<evidence type="ECO:0000256" key="1">
    <source>
        <dbReference type="SAM" id="Phobius"/>
    </source>
</evidence>
<feature type="transmembrane region" description="Helical" evidence="1">
    <location>
        <begin position="127"/>
        <end position="144"/>
    </location>
</feature>
<reference evidence="2 3" key="1">
    <citation type="submission" date="2018-11" db="EMBL/GenBank/DDBJ databases">
        <title>Trebonia kvetii gen.nov., sp.nov., a novel acidophilic actinobacterium, and proposal of the new actinobacterial family Treboniaceae fam. nov.</title>
        <authorList>
            <person name="Rapoport D."/>
            <person name="Sagova-Mareckova M."/>
            <person name="Sedlacek I."/>
            <person name="Provaznik J."/>
            <person name="Kralova S."/>
            <person name="Pavlinic D."/>
            <person name="Benes V."/>
            <person name="Kopecky J."/>
        </authorList>
    </citation>
    <scope>NUCLEOTIDE SEQUENCE [LARGE SCALE GENOMIC DNA]</scope>
    <source>
        <strain evidence="2 3">15Tr583</strain>
    </source>
</reference>
<feature type="transmembrane region" description="Helical" evidence="1">
    <location>
        <begin position="289"/>
        <end position="313"/>
    </location>
</feature>
<keyword evidence="1" id="KW-0472">Membrane</keyword>
<proteinExistence type="predicted"/>
<feature type="transmembrane region" description="Helical" evidence="1">
    <location>
        <begin position="7"/>
        <end position="27"/>
    </location>
</feature>
<protein>
    <submittedName>
        <fullName evidence="2">Low temperature requirement protein A</fullName>
    </submittedName>
</protein>
<organism evidence="2 3">
    <name type="scientific">Trebonia kvetii</name>
    <dbReference type="NCBI Taxonomy" id="2480626"/>
    <lineage>
        <taxon>Bacteria</taxon>
        <taxon>Bacillati</taxon>
        <taxon>Actinomycetota</taxon>
        <taxon>Actinomycetes</taxon>
        <taxon>Streptosporangiales</taxon>
        <taxon>Treboniaceae</taxon>
        <taxon>Trebonia</taxon>
    </lineage>
</organism>
<keyword evidence="1" id="KW-0812">Transmembrane</keyword>
<feature type="transmembrane region" description="Helical" evidence="1">
    <location>
        <begin position="101"/>
        <end position="120"/>
    </location>
</feature>
<evidence type="ECO:0000313" key="3">
    <source>
        <dbReference type="Proteomes" id="UP000460272"/>
    </source>
</evidence>
<feature type="transmembrane region" description="Helical" evidence="1">
    <location>
        <begin position="181"/>
        <end position="201"/>
    </location>
</feature>
<dbReference type="OrthoDB" id="7698234at2"/>
<feature type="transmembrane region" description="Helical" evidence="1">
    <location>
        <begin position="213"/>
        <end position="233"/>
    </location>
</feature>
<dbReference type="Pfam" id="PF06772">
    <property type="entry name" value="LtrA"/>
    <property type="match status" value="1"/>
</dbReference>
<dbReference type="PANTHER" id="PTHR36840">
    <property type="entry name" value="BLL5714 PROTEIN"/>
    <property type="match status" value="1"/>
</dbReference>
<dbReference type="AlphaFoldDB" id="A0A6P2BUM8"/>
<name>A0A6P2BUM8_9ACTN</name>
<feature type="transmembrane region" description="Helical" evidence="1">
    <location>
        <begin position="69"/>
        <end position="89"/>
    </location>
</feature>
<feature type="transmembrane region" description="Helical" evidence="1">
    <location>
        <begin position="39"/>
        <end position="57"/>
    </location>
</feature>
<dbReference type="InterPro" id="IPR010640">
    <property type="entry name" value="Low_temperature_requirement_A"/>
</dbReference>
<evidence type="ECO:0000313" key="2">
    <source>
        <dbReference type="EMBL" id="TVZ02051.1"/>
    </source>
</evidence>
<keyword evidence="1" id="KW-1133">Transmembrane helix</keyword>
<dbReference type="PANTHER" id="PTHR36840:SF1">
    <property type="entry name" value="BLL5714 PROTEIN"/>
    <property type="match status" value="1"/>
</dbReference>
<dbReference type="Proteomes" id="UP000460272">
    <property type="component" value="Unassembled WGS sequence"/>
</dbReference>
<keyword evidence="3" id="KW-1185">Reference proteome</keyword>
<feature type="transmembrane region" description="Helical" evidence="1">
    <location>
        <begin position="325"/>
        <end position="358"/>
    </location>
</feature>
<feature type="transmembrane region" description="Helical" evidence="1">
    <location>
        <begin position="150"/>
        <end position="169"/>
    </location>
</feature>
<comment type="caution">
    <text evidence="2">The sequence shown here is derived from an EMBL/GenBank/DDBJ whole genome shotgun (WGS) entry which is preliminary data.</text>
</comment>
<accession>A0A6P2BUM8</accession>
<feature type="transmembrane region" description="Helical" evidence="1">
    <location>
        <begin position="254"/>
        <end position="277"/>
    </location>
</feature>
<sequence length="369" mass="38458">MPQRVSTLELFFDLVFVFTITQLTSYLARDVTLAAAGRVLLVFGLLWWMYGGYAWLTNTRTPSLAPERLLLLLGMAGFLVIGLSIPHAFGANGSHGRDGLALGLGYLVVVCVHGGLYLRVNRNIKRILPLNLACAVLVIIAGVTPAPAAYGVWAAALAIQVLGSVFVRLESRFDIQPAHFVERHGALMIVAFGESVADVGIGAEGSPVDAALALSATLGLALTAALWWAFFGTGDDDRAEEMLTSAAPARRPRLVLTAYFYAYIPMLLGIMTTAAGLRSSIGHPGATLTAGPAIALAGGVTLFLAGDVAFRAVLGIGRPRYRMLAAVLALAAWPVAVSVGAAAGIALLTAVVAGALAVEGFAEHATVEP</sequence>
<gene>
    <name evidence="2" type="ORF">EAS64_29520</name>
</gene>